<protein>
    <recommendedName>
        <fullName evidence="4">ABC transporter domain-containing protein</fullName>
    </recommendedName>
</protein>
<sequence>MNNPLVQLNCVSYRNIIHDATLDIHPGDRLGIIGPSGSGKTTLMRLMMGALTPTTGTVCSRGRFSYIPQDIDASLNPHLSVRDVIIEPARINRIEPPSVDNLLRTLDLDPALADRSPRELSGGQRQRVAIARTLITNPDIIYADEALSALDAHTKHLALDTFTNTTLVLVTHDLSAINTLCNRWIVMDQGHIAQQSTGPLTDDAAAAELIHAARTLGEFP</sequence>
<evidence type="ECO:0000256" key="3">
    <source>
        <dbReference type="ARBA" id="ARBA00022840"/>
    </source>
</evidence>
<dbReference type="KEGG" id="caz:CARG_07515"/>
<dbReference type="EMBL" id="CP006365">
    <property type="protein sequence ID" value="AGU15623.1"/>
    <property type="molecule type" value="Genomic_DNA"/>
</dbReference>
<keyword evidence="6" id="KW-1185">Reference proteome</keyword>
<dbReference type="InterPro" id="IPR027417">
    <property type="entry name" value="P-loop_NTPase"/>
</dbReference>
<dbReference type="PANTHER" id="PTHR43776">
    <property type="entry name" value="TRANSPORT ATP-BINDING PROTEIN"/>
    <property type="match status" value="1"/>
</dbReference>
<evidence type="ECO:0000259" key="4">
    <source>
        <dbReference type="PROSITE" id="PS50893"/>
    </source>
</evidence>
<dbReference type="Pfam" id="PF00005">
    <property type="entry name" value="ABC_tran"/>
    <property type="match status" value="1"/>
</dbReference>
<dbReference type="InterPro" id="IPR050319">
    <property type="entry name" value="ABC_transp_ATP-bind"/>
</dbReference>
<dbReference type="Proteomes" id="UP000016943">
    <property type="component" value="Chromosome"/>
</dbReference>
<dbReference type="PROSITE" id="PS50893">
    <property type="entry name" value="ABC_TRANSPORTER_2"/>
    <property type="match status" value="1"/>
</dbReference>
<dbReference type="STRING" id="1348662.CARG_07515"/>
<dbReference type="InterPro" id="IPR003439">
    <property type="entry name" value="ABC_transporter-like_ATP-bd"/>
</dbReference>
<dbReference type="GO" id="GO:0016887">
    <property type="term" value="F:ATP hydrolysis activity"/>
    <property type="evidence" value="ECO:0007669"/>
    <property type="project" value="InterPro"/>
</dbReference>
<evidence type="ECO:0000313" key="6">
    <source>
        <dbReference type="Proteomes" id="UP000016943"/>
    </source>
</evidence>
<dbReference type="GeneID" id="78250255"/>
<dbReference type="CDD" id="cd03257">
    <property type="entry name" value="ABC_NikE_OppD_transporters"/>
    <property type="match status" value="1"/>
</dbReference>
<organism evidence="5 6">
    <name type="scientific">Corynebacterium argentoratense DSM 44202</name>
    <dbReference type="NCBI Taxonomy" id="1348662"/>
    <lineage>
        <taxon>Bacteria</taxon>
        <taxon>Bacillati</taxon>
        <taxon>Actinomycetota</taxon>
        <taxon>Actinomycetes</taxon>
        <taxon>Mycobacteriales</taxon>
        <taxon>Corynebacteriaceae</taxon>
        <taxon>Corynebacterium</taxon>
    </lineage>
</organism>
<dbReference type="GO" id="GO:0005524">
    <property type="term" value="F:ATP binding"/>
    <property type="evidence" value="ECO:0007669"/>
    <property type="project" value="UniProtKB-KW"/>
</dbReference>
<dbReference type="InterPro" id="IPR003593">
    <property type="entry name" value="AAA+_ATPase"/>
</dbReference>
<reference evidence="5 6" key="1">
    <citation type="journal article" date="2013" name="Genome Announc.">
        <title>Whole-Genome Sequence of the Clinical Strain Corynebacterium argentoratense DSM 44202, Isolated from a Human Throat Specimen.</title>
        <authorList>
            <person name="Bomholt C."/>
            <person name="Glaub A."/>
            <person name="Gravermann K."/>
            <person name="Albersmeier A."/>
            <person name="Brinkrolf K."/>
            <person name="Ruckert C."/>
            <person name="Tauch A."/>
        </authorList>
    </citation>
    <scope>NUCLEOTIDE SEQUENCE [LARGE SCALE GENOMIC DNA]</scope>
    <source>
        <strain evidence="5">DSM 44202</strain>
    </source>
</reference>
<keyword evidence="2" id="KW-0547">Nucleotide-binding</keyword>
<dbReference type="PATRIC" id="fig|1348662.3.peg.1487"/>
<evidence type="ECO:0000256" key="1">
    <source>
        <dbReference type="ARBA" id="ARBA00022448"/>
    </source>
</evidence>
<dbReference type="PROSITE" id="PS00211">
    <property type="entry name" value="ABC_TRANSPORTER_1"/>
    <property type="match status" value="1"/>
</dbReference>
<evidence type="ECO:0000256" key="2">
    <source>
        <dbReference type="ARBA" id="ARBA00022741"/>
    </source>
</evidence>
<dbReference type="SMART" id="SM00382">
    <property type="entry name" value="AAA"/>
    <property type="match status" value="1"/>
</dbReference>
<dbReference type="PANTHER" id="PTHR43776:SF8">
    <property type="entry name" value="ABC TRANSPORTER, ATP-BINDING PROTEIN"/>
    <property type="match status" value="1"/>
</dbReference>
<dbReference type="HOGENOM" id="CLU_000604_1_23_11"/>
<name>U3GY76_9CORY</name>
<dbReference type="AlphaFoldDB" id="U3GY76"/>
<evidence type="ECO:0000313" key="5">
    <source>
        <dbReference type="EMBL" id="AGU15623.1"/>
    </source>
</evidence>
<dbReference type="OrthoDB" id="8036461at2"/>
<accession>U3GY76</accession>
<dbReference type="eggNOG" id="COG4172">
    <property type="taxonomic scope" value="Bacteria"/>
</dbReference>
<keyword evidence="3" id="KW-0067">ATP-binding</keyword>
<dbReference type="GO" id="GO:0055085">
    <property type="term" value="P:transmembrane transport"/>
    <property type="evidence" value="ECO:0007669"/>
    <property type="project" value="UniProtKB-ARBA"/>
</dbReference>
<dbReference type="SUPFAM" id="SSF52540">
    <property type="entry name" value="P-loop containing nucleoside triphosphate hydrolases"/>
    <property type="match status" value="1"/>
</dbReference>
<dbReference type="InterPro" id="IPR017871">
    <property type="entry name" value="ABC_transporter-like_CS"/>
</dbReference>
<dbReference type="RefSeq" id="WP_021012014.1">
    <property type="nucleotide sequence ID" value="NC_022198.1"/>
</dbReference>
<feature type="domain" description="ABC transporter" evidence="4">
    <location>
        <begin position="1"/>
        <end position="214"/>
    </location>
</feature>
<keyword evidence="1" id="KW-0813">Transport</keyword>
<dbReference type="Gene3D" id="3.40.50.300">
    <property type="entry name" value="P-loop containing nucleotide triphosphate hydrolases"/>
    <property type="match status" value="1"/>
</dbReference>
<gene>
    <name evidence="5" type="ORF">CARG_07515</name>
</gene>
<proteinExistence type="predicted"/>